<protein>
    <submittedName>
        <fullName evidence="1">Uncharacterized protein</fullName>
    </submittedName>
</protein>
<proteinExistence type="predicted"/>
<organism evidence="1 2">
    <name type="scientific">Streptomyces eurocidicus</name>
    <name type="common">Streptoverticillium eurocidicus</name>
    <dbReference type="NCBI Taxonomy" id="66423"/>
    <lineage>
        <taxon>Bacteria</taxon>
        <taxon>Bacillati</taxon>
        <taxon>Actinomycetota</taxon>
        <taxon>Actinomycetes</taxon>
        <taxon>Kitasatosporales</taxon>
        <taxon>Streptomycetaceae</taxon>
        <taxon>Streptomyces</taxon>
    </lineage>
</organism>
<sequence length="179" mass="19630">MHREGREPCVDLVDPLIVGFITVERTREIEAMSPGLANAIADWIREAAAVQDWRRVERLANLAAPLQAPGLGDALRDLLDADIAELNNEDMVDLLGEIRATGAASSIFRLVTRSITADAPAYWLCQKSILSLSEFGTEEANEYLRVLTTSTWPAPIRWHSAVALGIEDSLGFEEGQMLG</sequence>
<dbReference type="OrthoDB" id="3389580at2"/>
<name>A0A7W8F688_STREU</name>
<dbReference type="AlphaFoldDB" id="A0A7W8F688"/>
<dbReference type="EMBL" id="JACHJF010000032">
    <property type="protein sequence ID" value="MBB5122735.1"/>
    <property type="molecule type" value="Genomic_DNA"/>
</dbReference>
<comment type="caution">
    <text evidence="1">The sequence shown here is derived from an EMBL/GenBank/DDBJ whole genome shotgun (WGS) entry which is preliminary data.</text>
</comment>
<reference evidence="1 2" key="1">
    <citation type="submission" date="2020-08" db="EMBL/GenBank/DDBJ databases">
        <title>Genomic Encyclopedia of Type Strains, Phase III (KMG-III): the genomes of soil and plant-associated and newly described type strains.</title>
        <authorList>
            <person name="Whitman W."/>
        </authorList>
    </citation>
    <scope>NUCLEOTIDE SEQUENCE [LARGE SCALE GENOMIC DNA]</scope>
    <source>
        <strain evidence="1 2">CECT 3259</strain>
    </source>
</reference>
<dbReference type="Proteomes" id="UP000528608">
    <property type="component" value="Unassembled WGS sequence"/>
</dbReference>
<evidence type="ECO:0000313" key="2">
    <source>
        <dbReference type="Proteomes" id="UP000528608"/>
    </source>
</evidence>
<gene>
    <name evidence="1" type="ORF">FHS36_006209</name>
</gene>
<evidence type="ECO:0000313" key="1">
    <source>
        <dbReference type="EMBL" id="MBB5122735.1"/>
    </source>
</evidence>
<dbReference type="RefSeq" id="WP_146045438.1">
    <property type="nucleotide sequence ID" value="NZ_JACHJF010000032.1"/>
</dbReference>
<accession>A0A7W8F688</accession>